<feature type="compositionally biased region" description="Basic and acidic residues" evidence="1">
    <location>
        <begin position="29"/>
        <end position="70"/>
    </location>
</feature>
<reference evidence="2 3" key="1">
    <citation type="submission" date="2024-09" db="EMBL/GenBank/DDBJ databases">
        <authorList>
            <person name="Sun Q."/>
            <person name="Mori K."/>
        </authorList>
    </citation>
    <scope>NUCLEOTIDE SEQUENCE [LARGE SCALE GENOMIC DNA]</scope>
    <source>
        <strain evidence="2 3">JCM 3324</strain>
    </source>
</reference>
<dbReference type="RefSeq" id="WP_379483224.1">
    <property type="nucleotide sequence ID" value="NZ_JBHMCF010000011.1"/>
</dbReference>
<dbReference type="Proteomes" id="UP001589568">
    <property type="component" value="Unassembled WGS sequence"/>
</dbReference>
<feature type="region of interest" description="Disordered" evidence="1">
    <location>
        <begin position="238"/>
        <end position="273"/>
    </location>
</feature>
<feature type="compositionally biased region" description="Low complexity" evidence="1">
    <location>
        <begin position="112"/>
        <end position="140"/>
    </location>
</feature>
<dbReference type="EMBL" id="JBHMCF010000011">
    <property type="protein sequence ID" value="MFB9470587.1"/>
    <property type="molecule type" value="Genomic_DNA"/>
</dbReference>
<evidence type="ECO:0000256" key="1">
    <source>
        <dbReference type="SAM" id="MobiDB-lite"/>
    </source>
</evidence>
<name>A0ABV5NJX9_9ACTN</name>
<keyword evidence="3" id="KW-1185">Reference proteome</keyword>
<gene>
    <name evidence="2" type="ORF">ACFFR3_13790</name>
</gene>
<evidence type="ECO:0000313" key="3">
    <source>
        <dbReference type="Proteomes" id="UP001589568"/>
    </source>
</evidence>
<feature type="region of interest" description="Disordered" evidence="1">
    <location>
        <begin position="1"/>
        <end position="140"/>
    </location>
</feature>
<evidence type="ECO:0008006" key="4">
    <source>
        <dbReference type="Google" id="ProtNLM"/>
    </source>
</evidence>
<protein>
    <recommendedName>
        <fullName evidence="4">WXG100 family type VII secretion target</fullName>
    </recommendedName>
</protein>
<sequence length="273" mass="29625">MSSSDELKVPSQPGRTYDHAGNDTPHNTPNDREHDYRDGERDGLADDLRDDPRDDLKDDPKDDVAHREPVEDVIVSDEPVRDGEYARDGDELAASEAGTDRISPYDDDPHDGTAIPGTGVAATPAAPAATGRDPYADQAPAHAAPDDIVLFDQDPTQVQARWRDLQASFVDDPGEAVRRADGLVGEVVESLTSSLTSRTEALRGRWKDAGEAETEQLRLALRDYRNVLERLLALSGSQDHGAPHAQGISQDHGVQHAQGISQDHGVQHAQGMR</sequence>
<evidence type="ECO:0000313" key="2">
    <source>
        <dbReference type="EMBL" id="MFB9470587.1"/>
    </source>
</evidence>
<feature type="compositionally biased region" description="Basic and acidic residues" evidence="1">
    <location>
        <begin position="78"/>
        <end position="90"/>
    </location>
</feature>
<proteinExistence type="predicted"/>
<comment type="caution">
    <text evidence="2">The sequence shown here is derived from an EMBL/GenBank/DDBJ whole genome shotgun (WGS) entry which is preliminary data.</text>
</comment>
<organism evidence="2 3">
    <name type="scientific">Nonomuraea salmonea</name>
    <dbReference type="NCBI Taxonomy" id="46181"/>
    <lineage>
        <taxon>Bacteria</taxon>
        <taxon>Bacillati</taxon>
        <taxon>Actinomycetota</taxon>
        <taxon>Actinomycetes</taxon>
        <taxon>Streptosporangiales</taxon>
        <taxon>Streptosporangiaceae</taxon>
        <taxon>Nonomuraea</taxon>
    </lineage>
</organism>
<accession>A0ABV5NJX9</accession>